<dbReference type="HOGENOM" id="CLU_005170_6_1_7"/>
<feature type="transmembrane region" description="Helical" evidence="7">
    <location>
        <begin position="528"/>
        <end position="547"/>
    </location>
</feature>
<feature type="transmembrane region" description="Helical" evidence="7">
    <location>
        <begin position="133"/>
        <end position="151"/>
    </location>
</feature>
<dbReference type="KEGG" id="hoh:Hoch_4989"/>
<dbReference type="InterPro" id="IPR006037">
    <property type="entry name" value="RCK_C"/>
</dbReference>
<dbReference type="InterPro" id="IPR036721">
    <property type="entry name" value="RCK_C_sf"/>
</dbReference>
<feature type="transmembrane region" description="Helical" evidence="7">
    <location>
        <begin position="101"/>
        <end position="121"/>
    </location>
</feature>
<dbReference type="SUPFAM" id="SSF116726">
    <property type="entry name" value="TrkA C-terminal domain-like"/>
    <property type="match status" value="2"/>
</dbReference>
<feature type="transmembrane region" description="Helical" evidence="7">
    <location>
        <begin position="6"/>
        <end position="24"/>
    </location>
</feature>
<dbReference type="Gene3D" id="3.30.70.1450">
    <property type="entry name" value="Regulator of K+ conductance, C-terminal domain"/>
    <property type="match status" value="2"/>
</dbReference>
<sequence>MTWDIGITLGVTVLAIVGLVIELTTPEVVLMAAVTVLMLAGVLSPAEAASGFGAVTVLTVGALFVLGEGVRRTGVLFYIGDLMLGRKTAREPLVRMMLPSALVSTVLGNTLIVAMLAPTVLDWCKRNDVAPSRLLMPLSFATILGGTWTLIGTSTNLVVNDFMIRLGMGPLAMFELAWIGVPITAVGLLVIWLLAGRLLSDRRDPLAALATERRQYFIEMRVEAGERLDGRSLEASALRELPNLRLLHLERRGDYLDIDEPELALRDGDRLVFAGSAAAVVELRNAPGLSPAPEAHYDPLDAERRNQLYEVVVSVQSPLVGTTIQDLGFRRRYDAAVIAVHRAGRELAHKLGQVELRAGDTLMIEANRDFGDRWAQSGDFALVSRLRGERRPMRRKAPHAVAILLGMVAAIASGQVPVLAAVFLAVGCMLLTGILTPNEARRSLRLSILITIAGAITLGHALEETGAAPKLAELLVAASGGWGPQVLLIVTLVLAVVLSSFVTNVAAAAMSLPIIADAAALAGYEPRPFAVALAIGCSASFITPFGYQTNLMVYGPGGYRFSDFVRLGLPLTLAVCAVAVFVIPLVWPFTAG</sequence>
<evidence type="ECO:0000256" key="3">
    <source>
        <dbReference type="ARBA" id="ARBA00022692"/>
    </source>
</evidence>
<keyword evidence="4" id="KW-0677">Repeat</keyword>
<evidence type="ECO:0000256" key="6">
    <source>
        <dbReference type="ARBA" id="ARBA00023136"/>
    </source>
</evidence>
<dbReference type="OrthoDB" id="9765532at2"/>
<accession>D0LVB7</accession>
<dbReference type="EMBL" id="CP001804">
    <property type="protein sequence ID" value="ACY17478.1"/>
    <property type="molecule type" value="Genomic_DNA"/>
</dbReference>
<dbReference type="InterPro" id="IPR004680">
    <property type="entry name" value="Cit_transptr-like_dom"/>
</dbReference>
<evidence type="ECO:0000256" key="1">
    <source>
        <dbReference type="ARBA" id="ARBA00004141"/>
    </source>
</evidence>
<feature type="domain" description="RCK C-terminal" evidence="8">
    <location>
        <begin position="204"/>
        <end position="289"/>
    </location>
</feature>
<protein>
    <submittedName>
        <fullName evidence="9">Citrate transporter</fullName>
    </submittedName>
</protein>
<dbReference type="GO" id="GO:0006813">
    <property type="term" value="P:potassium ion transport"/>
    <property type="evidence" value="ECO:0007669"/>
    <property type="project" value="InterPro"/>
</dbReference>
<feature type="transmembrane region" description="Helical" evidence="7">
    <location>
        <begin position="567"/>
        <end position="587"/>
    </location>
</feature>
<keyword evidence="5 7" id="KW-1133">Transmembrane helix</keyword>
<dbReference type="RefSeq" id="WP_012830070.1">
    <property type="nucleotide sequence ID" value="NC_013440.1"/>
</dbReference>
<dbReference type="GO" id="GO:0008324">
    <property type="term" value="F:monoatomic cation transmembrane transporter activity"/>
    <property type="evidence" value="ECO:0007669"/>
    <property type="project" value="InterPro"/>
</dbReference>
<dbReference type="Pfam" id="PF02080">
    <property type="entry name" value="TrkA_C"/>
    <property type="match status" value="2"/>
</dbReference>
<keyword evidence="6 7" id="KW-0472">Membrane</keyword>
<dbReference type="Proteomes" id="UP000001880">
    <property type="component" value="Chromosome"/>
</dbReference>
<dbReference type="eggNOG" id="COG0471">
    <property type="taxonomic scope" value="Bacteria"/>
</dbReference>
<organism evidence="9 10">
    <name type="scientific">Haliangium ochraceum (strain DSM 14365 / JCM 11303 / SMP-2)</name>
    <dbReference type="NCBI Taxonomy" id="502025"/>
    <lineage>
        <taxon>Bacteria</taxon>
        <taxon>Pseudomonadati</taxon>
        <taxon>Myxococcota</taxon>
        <taxon>Polyangia</taxon>
        <taxon>Haliangiales</taxon>
        <taxon>Kofleriaceae</taxon>
        <taxon>Haliangium</taxon>
    </lineage>
</organism>
<feature type="transmembrane region" description="Helical" evidence="7">
    <location>
        <begin position="482"/>
        <end position="507"/>
    </location>
</feature>
<dbReference type="Pfam" id="PF03600">
    <property type="entry name" value="CitMHS"/>
    <property type="match status" value="1"/>
</dbReference>
<evidence type="ECO:0000313" key="10">
    <source>
        <dbReference type="Proteomes" id="UP000001880"/>
    </source>
</evidence>
<keyword evidence="2" id="KW-0813">Transport</keyword>
<reference evidence="9 10" key="1">
    <citation type="journal article" date="2010" name="Stand. Genomic Sci.">
        <title>Complete genome sequence of Haliangium ochraceum type strain (SMP-2).</title>
        <authorList>
            <consortium name="US DOE Joint Genome Institute (JGI-PGF)"/>
            <person name="Ivanova N."/>
            <person name="Daum C."/>
            <person name="Lang E."/>
            <person name="Abt B."/>
            <person name="Kopitz M."/>
            <person name="Saunders E."/>
            <person name="Lapidus A."/>
            <person name="Lucas S."/>
            <person name="Glavina Del Rio T."/>
            <person name="Nolan M."/>
            <person name="Tice H."/>
            <person name="Copeland A."/>
            <person name="Cheng J.F."/>
            <person name="Chen F."/>
            <person name="Bruce D."/>
            <person name="Goodwin L."/>
            <person name="Pitluck S."/>
            <person name="Mavromatis K."/>
            <person name="Pati A."/>
            <person name="Mikhailova N."/>
            <person name="Chen A."/>
            <person name="Palaniappan K."/>
            <person name="Land M."/>
            <person name="Hauser L."/>
            <person name="Chang Y.J."/>
            <person name="Jeffries C.D."/>
            <person name="Detter J.C."/>
            <person name="Brettin T."/>
            <person name="Rohde M."/>
            <person name="Goker M."/>
            <person name="Bristow J."/>
            <person name="Markowitz V."/>
            <person name="Eisen J.A."/>
            <person name="Hugenholtz P."/>
            <person name="Kyrpides N.C."/>
            <person name="Klenk H.P."/>
        </authorList>
    </citation>
    <scope>NUCLEOTIDE SEQUENCE [LARGE SCALE GENOMIC DNA]</scope>
    <source>
        <strain evidence="10">DSM 14365 / CIP 107738 / JCM 11303 / AJ 13395 / SMP-2</strain>
    </source>
</reference>
<dbReference type="AlphaFoldDB" id="D0LVB7"/>
<feature type="transmembrane region" description="Helical" evidence="7">
    <location>
        <begin position="171"/>
        <end position="195"/>
    </location>
</feature>
<dbReference type="PANTHER" id="PTHR43652:SF2">
    <property type="entry name" value="BASIC AMINO ACID ANTIPORTER YFCC-RELATED"/>
    <property type="match status" value="1"/>
</dbReference>
<keyword evidence="10" id="KW-1185">Reference proteome</keyword>
<dbReference type="GO" id="GO:0005886">
    <property type="term" value="C:plasma membrane"/>
    <property type="evidence" value="ECO:0007669"/>
    <property type="project" value="TreeGrafter"/>
</dbReference>
<gene>
    <name evidence="9" type="ordered locus">Hoch_4989</name>
</gene>
<keyword evidence="3 7" id="KW-0812">Transmembrane</keyword>
<feature type="transmembrane region" description="Helical" evidence="7">
    <location>
        <begin position="418"/>
        <end position="436"/>
    </location>
</feature>
<feature type="transmembrane region" description="Helical" evidence="7">
    <location>
        <begin position="397"/>
        <end position="412"/>
    </location>
</feature>
<dbReference type="InterPro" id="IPR051679">
    <property type="entry name" value="DASS-Related_Transporters"/>
</dbReference>
<feature type="transmembrane region" description="Helical" evidence="7">
    <location>
        <begin position="36"/>
        <end position="66"/>
    </location>
</feature>
<proteinExistence type="predicted"/>
<evidence type="ECO:0000256" key="7">
    <source>
        <dbReference type="SAM" id="Phobius"/>
    </source>
</evidence>
<name>D0LVB7_HALO1</name>
<dbReference type="eggNOG" id="COG0490">
    <property type="taxonomic scope" value="Bacteria"/>
</dbReference>
<dbReference type="PANTHER" id="PTHR43652">
    <property type="entry name" value="BASIC AMINO ACID ANTIPORTER YFCC-RELATED"/>
    <property type="match status" value="1"/>
</dbReference>
<dbReference type="PROSITE" id="PS51202">
    <property type="entry name" value="RCK_C"/>
    <property type="match status" value="2"/>
</dbReference>
<feature type="domain" description="RCK C-terminal" evidence="8">
    <location>
        <begin position="295"/>
        <end position="380"/>
    </location>
</feature>
<evidence type="ECO:0000259" key="8">
    <source>
        <dbReference type="PROSITE" id="PS51202"/>
    </source>
</evidence>
<evidence type="ECO:0000256" key="4">
    <source>
        <dbReference type="ARBA" id="ARBA00022737"/>
    </source>
</evidence>
<evidence type="ECO:0000313" key="9">
    <source>
        <dbReference type="EMBL" id="ACY17478.1"/>
    </source>
</evidence>
<feature type="transmembrane region" description="Helical" evidence="7">
    <location>
        <begin position="443"/>
        <end position="462"/>
    </location>
</feature>
<dbReference type="STRING" id="502025.Hoch_4989"/>
<evidence type="ECO:0000256" key="2">
    <source>
        <dbReference type="ARBA" id="ARBA00022448"/>
    </source>
</evidence>
<comment type="subcellular location">
    <subcellularLocation>
        <location evidence="1">Membrane</location>
        <topology evidence="1">Multi-pass membrane protein</topology>
    </subcellularLocation>
</comment>
<evidence type="ECO:0000256" key="5">
    <source>
        <dbReference type="ARBA" id="ARBA00022989"/>
    </source>
</evidence>